<feature type="region of interest" description="Disordered" evidence="1">
    <location>
        <begin position="752"/>
        <end position="775"/>
    </location>
</feature>
<sequence>MAICVVGYRSPEEQNSPGYARFVNGLLDQIGDHNDGQTKSSFGHDSDNVPSDTEYPEDDALNDITFDNMQVNFGYNDMVEETLAMSNRAPIQKIETEKTNCCEPQGQSQWNGQLAHQSNCHQKAKILETDRCPTKIHEELDQTQLDIIKTKLASNRIQHMSDKFSNGNHSSKSLSESEHDLDHLIGIRIVVPIGHCSNVDHRNEFIQNLFQKVQLLDHPWQRKVVLGKLPDDVFLFNLTVEEATIIRYYIHKSYPPLPKPQNSTEKHEERVTQLDASCLLSLKYRSFVTDEILQAIATHCQGTDKMEISYVELRNKMQFPLTIDLPIDYNRLIEVNRAGFYGLLVKREKVAPPNELVIKQNYIMVTVSLRRLAPIVHGFLNAVQNSYNGRKSKLTVPPVGDRKHVAIYLNDKFLKDILSLIDKTYPLRENRCAAMRSISAKVTGEGQAKPLEHLVACIPGIEVVWLAEGKCIRKLELSKLEEDTEKKSTFEREKHQTDNNTAQEITKTLTAILKDPKNQYMRFADLKKEYLAKKDPKLEIPSSTFLKEFVKKHVKHFQIIGREGNELVMLSHRAQIKRISNDVSRLLRARNPKCINAAELPGELVELWLHSRDSEELDVSRFGVCYLDDLLVTLPQHWGIYCSEYISNETGALVVRQYGDGMEDVPNFIKLEYPTGPIGLRDNLSDFLASEKYNDFKGYSIVHAWIPISHRSDYKLKLIALLRQQILNMCRGDPTAADLKSRVENLAIHYSNHQQKQQHNQQYRRQQNFQHQNQLTPQTSLLKRYENACLRCNRQAVDSVKQILFSASPAKPATTGKAIHSNKSCSDRKTDGKHHMPCNFELDFKEFIPTFHHVFNCQAIVSDYGTLNLFELFDLMGDTVLLTHFDAADAKIKLTAEARRDVLERRLIHILRRSQYHQLSFKDLTEQYKNDPTMSPFYDECEIWHAVCHSNLIVIKTIDGKCFTKLKPRFSLKEAMRNCADVANLLSIFMTSFTPLTFDQLQRKFQSKFGCHMPLFAFMVLEEMGAIRKTRVHNVSAAKTAFDLQDICRTVRNLIYQMTDKPYEKYYVPDESTDTIHVKPLERQELSIHKLLEHSGDCMCPEFDVKQLMNDFDEFFHEHNQTEYTLKPHIIAGVPTREDMENKKKNQKKCHSAHASQTTPRGRADTK</sequence>
<dbReference type="EnsemblMetazoa" id="XM_022810809">
    <property type="protein sequence ID" value="XP_022666544"/>
    <property type="gene ID" value="LOC111252616"/>
</dbReference>
<dbReference type="InParanoid" id="A0A7M7KGT9"/>
<feature type="compositionally biased region" description="Basic and acidic residues" evidence="1">
    <location>
        <begin position="30"/>
        <end position="47"/>
    </location>
</feature>
<evidence type="ECO:0000313" key="3">
    <source>
        <dbReference type="Proteomes" id="UP000594260"/>
    </source>
</evidence>
<feature type="region of interest" description="Disordered" evidence="1">
    <location>
        <begin position="30"/>
        <end position="54"/>
    </location>
</feature>
<dbReference type="KEGG" id="vde:111252616"/>
<keyword evidence="3" id="KW-1185">Reference proteome</keyword>
<name>A0A7M7KGT9_VARDE</name>
<evidence type="ECO:0000256" key="1">
    <source>
        <dbReference type="SAM" id="MobiDB-lite"/>
    </source>
</evidence>
<protein>
    <submittedName>
        <fullName evidence="2">Uncharacterized protein</fullName>
    </submittedName>
</protein>
<feature type="region of interest" description="Disordered" evidence="1">
    <location>
        <begin position="1139"/>
        <end position="1167"/>
    </location>
</feature>
<dbReference type="AlphaFoldDB" id="A0A7M7KGT9"/>
<accession>A0A7M7KGT9</accession>
<reference evidence="2" key="1">
    <citation type="submission" date="2021-01" db="UniProtKB">
        <authorList>
            <consortium name="EnsemblMetazoa"/>
        </authorList>
    </citation>
    <scope>IDENTIFICATION</scope>
</reference>
<dbReference type="Proteomes" id="UP000594260">
    <property type="component" value="Unplaced"/>
</dbReference>
<dbReference type="GeneID" id="111252616"/>
<dbReference type="RefSeq" id="XP_022666544.1">
    <property type="nucleotide sequence ID" value="XM_022810809.1"/>
</dbReference>
<evidence type="ECO:0000313" key="2">
    <source>
        <dbReference type="EnsemblMetazoa" id="XP_022666544"/>
    </source>
</evidence>
<organism evidence="2 3">
    <name type="scientific">Varroa destructor</name>
    <name type="common">Honeybee mite</name>
    <dbReference type="NCBI Taxonomy" id="109461"/>
    <lineage>
        <taxon>Eukaryota</taxon>
        <taxon>Metazoa</taxon>
        <taxon>Ecdysozoa</taxon>
        <taxon>Arthropoda</taxon>
        <taxon>Chelicerata</taxon>
        <taxon>Arachnida</taxon>
        <taxon>Acari</taxon>
        <taxon>Parasitiformes</taxon>
        <taxon>Mesostigmata</taxon>
        <taxon>Gamasina</taxon>
        <taxon>Dermanyssoidea</taxon>
        <taxon>Varroidae</taxon>
        <taxon>Varroa</taxon>
    </lineage>
</organism>
<proteinExistence type="predicted"/>
<feature type="compositionally biased region" description="Low complexity" evidence="1">
    <location>
        <begin position="752"/>
        <end position="774"/>
    </location>
</feature>
<dbReference type="OrthoDB" id="6514399at2759"/>